<keyword evidence="1" id="KW-0732">Signal</keyword>
<dbReference type="InterPro" id="IPR005546">
    <property type="entry name" value="Autotransporte_beta"/>
</dbReference>
<protein>
    <submittedName>
        <fullName evidence="3">Fibronectin-binding autotransporter adhesin</fullName>
    </submittedName>
</protein>
<sequence length="4151" mass="403379">MNRIFRIIWSRALHAWVVASEWATGRGKEGGSVDRRAARGGFAFKGDFGVRPANPPSPLRPVVLAALMALPAMASAADRYWDVNGTGIGSGGSGTWNTSSAVWSINNDGVSGPYSAWNNATLDDAFFGTTPGTITLAGPITVHNLNFVNMNGWVLNGSSLALGGVNPTITNAGTVTISSAITSASGLIKAGAGALTLNGSNSFGAGIDINGGSLTLNAANSFTGAINAIGGSLFIGTVGDAALGSLGNVINLGGGRTLSSSGTISASRTVNLVSGTGSIQGSGLGGLFYTGAGGLSVADGIALTNNANNYTGQTFFTTQTGWSGSSNSFSSIADLGVASALGAPTTAANGTIVIGPGGGQSLGPNQVYYTGSGNSSNRNWQINPGAYAGSAWLYNAGSGALTLTGNISTGGAGGHTVGLVAQNADMNLLGVISGYQPMTFSANAGRTVRLGIANTFTGGASIGGAGKVEAALIANAGVAGSLGTAGIGISGGNLSYIGAGEATNKTWGINNGSLNSNGTGALSLSGTVSIGNTATLGGSYTAADNVISGVISGSGNLRSAGPATWVLNGANTYTGSTIVDGGTLRAGTANAFGNGTTFQVNGGTLDLNSFSKTVATLTGTGGTVSLGSATLTLQAAAGTTASYAGNITGSGGLTKLGASTQTLTGANTYTGATTVGGGVLALDFSTAGGPTSNIVSGNSTLTMAGGRLNVVGAAGEANTQTFNGVNVTGSNNTIDAKSGTGGSLTVNLGAITRTGGLINFNLPTSGNITTTNSALGGWATVNGTDYAKVMGGNILAFTAADYTNKDNAANWLDNEYITDSTGFFGTVSGTKQLAGLRYTVAKATTVTVNAGQTLGVDGTIIVAPTVAGFNQTINGGMMTGANGGDLGIQQNSTGNFTINSQIVDNGGAIGFVKAGTGLVTLSNAGNSYTGATRVAQGTLAVSNIGNGGAASGIGASSAASSNLMLEGATLSYTGTGNTSDRGFTFTKSGAILGSGVDVTNAAANLTFSGLVTSSDGASFTKGGAGTLTLSNSANDFTGIVTVNGGLLSVNTLANGGVVSGIGAGGSASSNLVLNGGGLQYTGATTATNRGLTLGANGGSGGIVDVAAAGTTLTVGGVVAGSGTNGSGGLLTKNGSGTLVLTAANTYTGGNVVNAGVLRAGANNVMGALTGAATTLANAPGVLLDLNNFNNSVGPLFGGGAAGGNVTLGSGTLTIYGGAGNYSGTISGTGGVTRAGGGTQTFNGCNNTYTGVTSLQGANISTDCLADGGVASGIGASSAAATNLVLNNGSLLYTGGSVSIDRGFQLQGAGGIHVTNAGTTLEFEGSVIGGGTLIKRDPGTLVLSGSNTYTGNTQVEGGTLRAGATNAFGPSGHMTLYNTAGVLLDLQGFDTRVTSLIGGGTTGGNISLGSATLNILDGSNQTYGGAVSGNGNLVKNGGGNQRLSGCNSSYTGTTTVNAGFLSVDCLANGGVNSSIGASSANAANLVLNGGTLNYVGTGSSTDRQFTLGGSASIAAEGSGIIEFTSTAPVTLTGTNAARTLTLTGSNTGYNLFAGQLDNNGTGVTSLTKTGTGTWRLSNANSTYTGVTRINGGVLSVDQMANGGLASSIGASSSAAANLVIGNGSTLRYTGSGSSMDRQFTLDVGVTYIESSGTGALQFTNTGAVTLTGTNTARTIALGGTNTGANTMGGAIGDNGTGKTTLAKNDPGTWILTGNNTYSGNTVINNGNLMIGNGGTTGNAGVGNVIVDSPTSTLSLNRSDTFTFSGALSGPGTLAQVGTGTSVLTSASNSIGATTISAGTLRVNGGLNTPTIGMSGTSALAVSGTVQAAGGTSTVLTADAGAQTITVDAGGTLLARGDLGGGNDTVNLTGTLNTGTGALQLGDGDDTLVLNDGAQMLGAGVGSSGGSGTDTLVVNTALGYTLDGGKIDSFDVLTKQNSGTLALTGAHDFGMGTNLQGGTLDVGGTLTTPTVSMSDNTTLNVGGVVNAGASGTAIITGSAGSNSISVATGGVLSGNGDLGDGADAVTLAGELNTGAGVLALGAGDDRLTLRSGAFISGAGVDAGSGINDRLVLDNASDLIFDGGQTAGFEFLEKNNAGQATITGAQTFVGGTTLNQGALTLAGVVQTPTVAMADGTALNVNGALQGTGGIGAVITGSAGDNRVSVGATGTLVASGDLGAGNDVLDVAGTLDTGAGVFALGDGNDTLTIHENTRIVGTVSAGAGIDTFDTHIDTVADLGAVQGFETLSKTGTGVLNINGPLSSDFQTVDVLAGTLNVTAAGSVTGSPGIPLTTSVAAGATLNVDGSFGCSAGNDTMTVAGTVSGSGTIDLCGGDDTLILRDGALLANTISAGPGAADMLVLDSAGALAFDAGKTTNFELLRKDNAGTATLTGSQSFSAGTAITGGTLDVDGTLQTPTISLADGTELHVDGLVQAGGAAPTVITGSAGVNRVSVGAGGTLRASGDLGGGADVLDVAGTLDTGGGVFMLGDGDDNFVVHDGTVVIGTIDGGAGLDTRTYAINTSANLGSLVNFEGVTKTGTGVLNITGPGATALEDVQVLEGTLDVHAGASIVATAGSALNALVAGGATLNVDGAFGCGSGADRLEVSGTVRGSGNINLCGGNDTLVLNDGANLGGLANPIDGDAGADRVVLNNASGLVLEAGRLANFELLQKDNAGEATLAAGFHGFTGGTVLNGGALTVAGTLETPTLVMGDNTVLNVDGLLSAAAGAAAVITGSSGANTINVRQGALLLASGDLGDGDDVLNVAGTLNTAGGTLSLGAGSDTFTIGDGTVVLGTVDGGAGQDVFNPNINTSANLGALTNFEILTKTGSGVLNVNGPAQSDFTSVNVLAGTLNIGAAGGIRGVQNATVAGGATLNLDGNLLFTSGDDTLIVAGTVTGGGTLNLGDGNDTFTIQDGASLTGLTAPVSGGTGIDTLVADLTGSATLGGAVDFETLTKTNVGTLHVAGPALSTFTTVNVDGGTLDIGAAGSLDGVQDANVAGGARMVVNGALRFTAGADRFTVAGDVSGLGTLEMLDGDDTLILKDGANLSGLSRAIDGGAGNDTLVADFAGSATLGGVANFETLNKTNTGMLTVAGPAPSAFTTVNVDGGTLDIAAAGSISGVVTTTVAAGATLNVDGSYSGSSGNDTMTIAGAVSGAGVIALGDGDDIVTLRDGADFSGFSGRLDGGAHSGGDTVVLDNARALSFGAGTVSNFEFLTKTNTGTATLVGTQSFSGGTTLAGGELVVGGTLATPAVAMSDGTALTVNGQLDAGGGAPAAITGSAGANTVTVNGTLRASADLGGGVDTLDVVGTLDTGGGMFALGAGDDRFVVHDGTVVHGTVDGGAGLDTRVYDINRVADLGALVNFEGVTKTGTGVLNITGPGATALQEVRVLGGTLNIGPAGSVTAIPGSPLDTVVAAGATLHVDGSYGCGSSNDTMRVAGTVTGTGTIDMCGGDDVLTLQDGAVLAATISGGSHGSGDTVVLDTAEAYSFDAAHTTNFEILRKENQGKATLVGAQQYTGGTIINGGTLAIAGQLTTPTVTMADATVLSVDGTLEAAGGTATSITGSRGTNTVTVGKGGILRAAVDLGDGDDSFSASGTVVGSLAMGAGNDTASFVGGSIAGLTSLDGGAGGNDRLSFSALKVDADVLPMQGWERVNLLQGSSMHLGRRLDLSGGVLAIDATSRLLANAGAGIGGSVENAGTIITGANRLAIGGSYTARNGALQVAVSPGRGASGGLDIVGDVVGTTAVTFESDGTAPAKLPTSIRVIASPGDDNATPGSFVAAGAAPDGTVRFAGSVHPWTLGKQSDGWYLNAADNVLLPEIGAYAALSSIAYLGILDNNRLLFQRMASIRGDTPRCGADETQPQRIYSKLTGECSGFWMAATHSDVKMGANPGFGFSGQSHGLYAGVDQLLEDNGNRAWRGGVFVGFQQGGYSTSGTSSTDLQVNGKAKVSINAPTFGGYSSMNWRGGTYVDMTAVAQVATKAKIGTTDGYKQSVGGSSMAMNARVGHRFRSDDGWTVEPQLQFGVSWLAGSRLRDASAKQVTVQDAVLRTTRLALRVEKAFDSAAAGRVRTWATLGLQDTHGEKAAGAYVGAVGAAPLGFPSQNFGRTATLDIGVEAELNRSVNLFLVGSYDTSIDGSRFRQLQANLGVRIKW</sequence>
<evidence type="ECO:0000313" key="3">
    <source>
        <dbReference type="EMBL" id="MBB4225857.1"/>
    </source>
</evidence>
<dbReference type="PANTHER" id="PTHR35037:SF3">
    <property type="entry name" value="C-TERMINAL REGION OF AIDA-LIKE PROTEIN"/>
    <property type="match status" value="1"/>
</dbReference>
<dbReference type="EMBL" id="JACIFZ010000016">
    <property type="protein sequence ID" value="MBB4225857.1"/>
    <property type="molecule type" value="Genomic_DNA"/>
</dbReference>
<gene>
    <name evidence="3" type="ORF">GGD71_006670</name>
</gene>
<dbReference type="SUPFAM" id="SSF103515">
    <property type="entry name" value="Autotransporter"/>
    <property type="match status" value="1"/>
</dbReference>
<dbReference type="SMART" id="SM00869">
    <property type="entry name" value="Autotransporter"/>
    <property type="match status" value="1"/>
</dbReference>
<dbReference type="InterPro" id="IPR013425">
    <property type="entry name" value="Autotrns_rpt"/>
</dbReference>
<evidence type="ECO:0000259" key="2">
    <source>
        <dbReference type="PROSITE" id="PS51208"/>
    </source>
</evidence>
<evidence type="ECO:0000256" key="1">
    <source>
        <dbReference type="ARBA" id="ARBA00022729"/>
    </source>
</evidence>
<feature type="domain" description="Autotransporter" evidence="2">
    <location>
        <begin position="3867"/>
        <end position="4151"/>
    </location>
</feature>
<dbReference type="PANTHER" id="PTHR35037">
    <property type="entry name" value="C-TERMINAL REGION OF AIDA-LIKE PROTEIN"/>
    <property type="match status" value="1"/>
</dbReference>
<dbReference type="PRINTS" id="PR00313">
    <property type="entry name" value="CABNDNGRPT"/>
</dbReference>
<dbReference type="NCBIfam" id="TIGR02601">
    <property type="entry name" value="autotrns_rpt"/>
    <property type="match status" value="10"/>
</dbReference>
<dbReference type="Gene3D" id="2.160.20.160">
    <property type="match status" value="4"/>
</dbReference>
<dbReference type="InterPro" id="IPR024973">
    <property type="entry name" value="ESPR"/>
</dbReference>
<name>A0A840G3J8_9BURK</name>
<dbReference type="Pfam" id="PF12951">
    <property type="entry name" value="PATR"/>
    <property type="match status" value="18"/>
</dbReference>
<organism evidence="3 4">
    <name type="scientific">Variovorax guangxiensis</name>
    <dbReference type="NCBI Taxonomy" id="1775474"/>
    <lineage>
        <taxon>Bacteria</taxon>
        <taxon>Pseudomonadati</taxon>
        <taxon>Pseudomonadota</taxon>
        <taxon>Betaproteobacteria</taxon>
        <taxon>Burkholderiales</taxon>
        <taxon>Comamonadaceae</taxon>
        <taxon>Variovorax</taxon>
    </lineage>
</organism>
<dbReference type="Gene3D" id="2.160.20.20">
    <property type="match status" value="2"/>
</dbReference>
<reference evidence="3 4" key="1">
    <citation type="submission" date="2020-08" db="EMBL/GenBank/DDBJ databases">
        <title>Genomic Encyclopedia of Type Strains, Phase IV (KMG-V): Genome sequencing to study the core and pangenomes of soil and plant-associated prokaryotes.</title>
        <authorList>
            <person name="Whitman W."/>
        </authorList>
    </citation>
    <scope>NUCLEOTIDE SEQUENCE [LARGE SCALE GENOMIC DNA]</scope>
    <source>
        <strain evidence="3 4">34/80</strain>
    </source>
</reference>
<dbReference type="PROSITE" id="PS51208">
    <property type="entry name" value="AUTOTRANSPORTER"/>
    <property type="match status" value="1"/>
</dbReference>
<dbReference type="InterPro" id="IPR051551">
    <property type="entry name" value="Autotransporter_adhesion"/>
</dbReference>
<dbReference type="RefSeq" id="WP_184642566.1">
    <property type="nucleotide sequence ID" value="NZ_JACIFZ010000016.1"/>
</dbReference>
<dbReference type="SUPFAM" id="SSF51126">
    <property type="entry name" value="Pectin lyase-like"/>
    <property type="match status" value="4"/>
</dbReference>
<evidence type="ECO:0000313" key="4">
    <source>
        <dbReference type="Proteomes" id="UP000524450"/>
    </source>
</evidence>
<proteinExistence type="predicted"/>
<dbReference type="Proteomes" id="UP000524450">
    <property type="component" value="Unassembled WGS sequence"/>
</dbReference>
<dbReference type="Pfam" id="PF13018">
    <property type="entry name" value="ESPR"/>
    <property type="match status" value="1"/>
</dbReference>
<dbReference type="InterPro" id="IPR036709">
    <property type="entry name" value="Autotransporte_beta_dom_sf"/>
</dbReference>
<dbReference type="InterPro" id="IPR011050">
    <property type="entry name" value="Pectin_lyase_fold/virulence"/>
</dbReference>
<comment type="caution">
    <text evidence="3">The sequence shown here is derived from an EMBL/GenBank/DDBJ whole genome shotgun (WGS) entry which is preliminary data.</text>
</comment>
<accession>A0A840G3J8</accession>
<dbReference type="InterPro" id="IPR012332">
    <property type="entry name" value="Autotransporter_pectin_lyase_C"/>
</dbReference>